<accession>A0A0D2XNA3</accession>
<sequence length="546" mass="59852">MDERALSTSTSQPPPTPEVSSNQIPSQSSDRPPFQSPGYPDVEGSHKRKRSDSVELRHEHAQHAHTPESAHPHHESREPYGTPSRDYRPYGDEHRDKESWYSHQARDERSYDSQQNSATTPHGQTEEQIGDALRRATGQMDHGDYSNASPEGDDHSMIYGGQYGSEQRRDGRKKSAMSRSPSQSPYGNQPVKRESLPPYRGQALRIDPPQGRPLVTDDDRPTASTLPSASVASPENKLSALPYTPANVFPTPVSANPQPPPPFGERMAKEYQRVPPLHDLSRTEPESAHLGNQLPQINILHPTRTNSPAPPPPAPTSNAQVAAQLALSHSQFPQRRTQKEEMLSGRHYYPFDKELCLERERCSAACWRFNNLTTPPTNGVSPEERARLFLEILQPRDPVRVSPTEASPVTNVGRVGRHVAVETPFICDYGYNITIGHHVVIGRNCTINDVCEVKIGDNCVIGPNVSIFTAGLPIDPKKRQGGQGPQMGKPITIEQDCWIGGGAIILPGRTIGKGSTVGAGSIVTKDVPPFTIVAGNPARVLRGIAS</sequence>
<evidence type="ECO:0000256" key="1">
    <source>
        <dbReference type="ARBA" id="ARBA00007274"/>
    </source>
</evidence>
<evidence type="ECO:0000256" key="2">
    <source>
        <dbReference type="ARBA" id="ARBA00022679"/>
    </source>
</evidence>
<feature type="compositionally biased region" description="Polar residues" evidence="3">
    <location>
        <begin position="177"/>
        <end position="187"/>
    </location>
</feature>
<proteinExistence type="inferred from homology"/>
<evidence type="ECO:0000256" key="3">
    <source>
        <dbReference type="SAM" id="MobiDB-lite"/>
    </source>
</evidence>
<comment type="similarity">
    <text evidence="1">Belongs to the transferase hexapeptide repeat family.</text>
</comment>
<dbReference type="AlphaFoldDB" id="A0A0D2XNA3"/>
<keyword evidence="2" id="KW-0808">Transferase</keyword>
<dbReference type="GO" id="GO:0008374">
    <property type="term" value="F:O-acyltransferase activity"/>
    <property type="evidence" value="ECO:0007669"/>
    <property type="project" value="TreeGrafter"/>
</dbReference>
<feature type="compositionally biased region" description="Polar residues" evidence="3">
    <location>
        <begin position="112"/>
        <end position="127"/>
    </location>
</feature>
<dbReference type="Proteomes" id="UP000002489">
    <property type="component" value="Unassembled WGS sequence"/>
</dbReference>
<evidence type="ECO:0000313" key="5">
    <source>
        <dbReference type="Proteomes" id="UP000002489"/>
    </source>
</evidence>
<reference evidence="5" key="1">
    <citation type="journal article" date="2012" name="Mol. Plant Microbe Interact.">
        <title>A highly conserved effector in Fusarium oxysporum is required for full virulence on Arabidopsis.</title>
        <authorList>
            <person name="Thatcher L.F."/>
            <person name="Gardiner D.M."/>
            <person name="Kazan K."/>
            <person name="Manners J."/>
        </authorList>
    </citation>
    <scope>NUCLEOTIDE SEQUENCE [LARGE SCALE GENOMIC DNA]</scope>
    <source>
        <strain evidence="5">Fo5176</strain>
    </source>
</reference>
<dbReference type="CDD" id="cd03357">
    <property type="entry name" value="LbH_MAT_GAT"/>
    <property type="match status" value="1"/>
</dbReference>
<gene>
    <name evidence="4" type="primary">28947408</name>
</gene>
<dbReference type="STRING" id="426428.A0A0D2XNA3"/>
<dbReference type="PANTHER" id="PTHR23416">
    <property type="entry name" value="SIALIC ACID SYNTHASE-RELATED"/>
    <property type="match status" value="1"/>
</dbReference>
<organism evidence="4 5">
    <name type="scientific">Fusarium oxysporum (strain Fo5176)</name>
    <name type="common">Fusarium vascular wilt</name>
    <dbReference type="NCBI Taxonomy" id="660025"/>
    <lineage>
        <taxon>Eukaryota</taxon>
        <taxon>Fungi</taxon>
        <taxon>Dikarya</taxon>
        <taxon>Ascomycota</taxon>
        <taxon>Pezizomycotina</taxon>
        <taxon>Sordariomycetes</taxon>
        <taxon>Hypocreomycetidae</taxon>
        <taxon>Hypocreales</taxon>
        <taxon>Nectriaceae</taxon>
        <taxon>Fusarium</taxon>
        <taxon>Fusarium oxysporum species complex</taxon>
    </lineage>
</organism>
<dbReference type="Pfam" id="PF14602">
    <property type="entry name" value="Hexapep_2"/>
    <property type="match status" value="1"/>
</dbReference>
<protein>
    <submittedName>
        <fullName evidence="4">Uncharacterized protein</fullName>
    </submittedName>
</protein>
<feature type="region of interest" description="Disordered" evidence="3">
    <location>
        <begin position="300"/>
        <end position="320"/>
    </location>
</feature>
<dbReference type="PANTHER" id="PTHR23416:SF76">
    <property type="entry name" value="ZN(II)2CYS6 TRANSCRIPTION FACTOR (EUROFUNG)"/>
    <property type="match status" value="1"/>
</dbReference>
<dbReference type="Pfam" id="PF12464">
    <property type="entry name" value="Mac"/>
    <property type="match status" value="1"/>
</dbReference>
<dbReference type="Gene3D" id="2.160.10.10">
    <property type="entry name" value="Hexapeptide repeat proteins"/>
    <property type="match status" value="1"/>
</dbReference>
<feature type="region of interest" description="Disordered" evidence="3">
    <location>
        <begin position="1"/>
        <end position="243"/>
    </location>
</feature>
<reference evidence="4" key="2">
    <citation type="submission" date="2025-08" db="UniProtKB">
        <authorList>
            <consortium name="EnsemblFungi"/>
        </authorList>
    </citation>
    <scope>IDENTIFICATION</scope>
    <source>
        <strain evidence="4">4287 / CBS 123668 / FGSC 9935 / NRRL 34936</strain>
    </source>
</reference>
<dbReference type="VEuPathDB" id="FungiDB:FOXG_05432"/>
<dbReference type="Pfam" id="PF00132">
    <property type="entry name" value="Hexapep"/>
    <property type="match status" value="1"/>
</dbReference>
<dbReference type="InterPro" id="IPR011004">
    <property type="entry name" value="Trimer_LpxA-like_sf"/>
</dbReference>
<name>A0A0D2XNA3_FUSOF</name>
<feature type="compositionally biased region" description="Polar residues" evidence="3">
    <location>
        <begin position="222"/>
        <end position="233"/>
    </location>
</feature>
<feature type="compositionally biased region" description="Basic and acidic residues" evidence="3">
    <location>
        <begin position="51"/>
        <end position="78"/>
    </location>
</feature>
<dbReference type="InterPro" id="IPR001451">
    <property type="entry name" value="Hexapep"/>
</dbReference>
<dbReference type="GO" id="GO:0016407">
    <property type="term" value="F:acetyltransferase activity"/>
    <property type="evidence" value="ECO:0007669"/>
    <property type="project" value="InterPro"/>
</dbReference>
<dbReference type="SUPFAM" id="SSF51161">
    <property type="entry name" value="Trimeric LpxA-like enzymes"/>
    <property type="match status" value="1"/>
</dbReference>
<feature type="compositionally biased region" description="Basic and acidic residues" evidence="3">
    <location>
        <begin position="85"/>
        <end position="111"/>
    </location>
</feature>
<evidence type="ECO:0000313" key="4">
    <source>
        <dbReference type="EnsemblFungi" id="FOXG_05432P0"/>
    </source>
</evidence>
<dbReference type="EnsemblFungi" id="FOXG_05432T0">
    <property type="protein sequence ID" value="FOXG_05432P0"/>
    <property type="gene ID" value="FOXG_05432"/>
</dbReference>
<dbReference type="SMART" id="SM01266">
    <property type="entry name" value="Mac"/>
    <property type="match status" value="1"/>
</dbReference>
<dbReference type="InterPro" id="IPR024688">
    <property type="entry name" value="Mac_dom"/>
</dbReference>
<dbReference type="InterPro" id="IPR051159">
    <property type="entry name" value="Hexapeptide_acetyltransf"/>
</dbReference>